<comment type="caution">
    <text evidence="3">The sequence shown here is derived from an EMBL/GenBank/DDBJ whole genome shotgun (WGS) entry which is preliminary data.</text>
</comment>
<dbReference type="Proteomes" id="UP000230750">
    <property type="component" value="Unassembled WGS sequence"/>
</dbReference>
<feature type="domain" description="Maestro/Maestro-like HEAT-repeats" evidence="2">
    <location>
        <begin position="79"/>
        <end position="319"/>
    </location>
</feature>
<dbReference type="InterPro" id="IPR021133">
    <property type="entry name" value="HEAT_type_2"/>
</dbReference>
<dbReference type="InterPro" id="IPR055406">
    <property type="entry name" value="HEAT_Maestro"/>
</dbReference>
<dbReference type="Gene3D" id="1.25.10.10">
    <property type="entry name" value="Leucine-rich Repeat Variant"/>
    <property type="match status" value="2"/>
</dbReference>
<reference evidence="3 4" key="1">
    <citation type="journal article" date="2017" name="PLoS Biol.">
        <title>The sea cucumber genome provides insights into morphological evolution and visceral regeneration.</title>
        <authorList>
            <person name="Zhang X."/>
            <person name="Sun L."/>
            <person name="Yuan J."/>
            <person name="Sun Y."/>
            <person name="Gao Y."/>
            <person name="Zhang L."/>
            <person name="Li S."/>
            <person name="Dai H."/>
            <person name="Hamel J.F."/>
            <person name="Liu C."/>
            <person name="Yu Y."/>
            <person name="Liu S."/>
            <person name="Lin W."/>
            <person name="Guo K."/>
            <person name="Jin S."/>
            <person name="Xu P."/>
            <person name="Storey K.B."/>
            <person name="Huan P."/>
            <person name="Zhang T."/>
            <person name="Zhou Y."/>
            <person name="Zhang J."/>
            <person name="Lin C."/>
            <person name="Li X."/>
            <person name="Xing L."/>
            <person name="Huo D."/>
            <person name="Sun M."/>
            <person name="Wang L."/>
            <person name="Mercier A."/>
            <person name="Li F."/>
            <person name="Yang H."/>
            <person name="Xiang J."/>
        </authorList>
    </citation>
    <scope>NUCLEOTIDE SEQUENCE [LARGE SCALE GENOMIC DNA]</scope>
    <source>
        <strain evidence="3">Shaxun</strain>
        <tissue evidence="3">Muscle</tissue>
    </source>
</reference>
<dbReference type="PROSITE" id="PS50077">
    <property type="entry name" value="HEAT_REPEAT"/>
    <property type="match status" value="1"/>
</dbReference>
<dbReference type="PANTHER" id="PTHR23120">
    <property type="entry name" value="MAESTRO-RELATED HEAT DOMAIN-CONTAINING"/>
    <property type="match status" value="1"/>
</dbReference>
<dbReference type="OrthoDB" id="1884734at2759"/>
<sequence>MEALILRSQSPDLVKFMEQQNVWNKLATEEDFLEGVNHLAKGITDHKGDYMARLVSCLTPTLSNLYDPQRVVVAGFLAEVQKYCTTVLSAMMAGMDDKEDPEDDITLESMSGLSKILKEIAESNVRPILVNIALRIRPCFEKEKGAVRAAAFQLFGNLSRFGDGPSKEPFLEQIHTNFVSILLHLNDEDEEVKKSCKFALRQFGPLLSSSAMNKMFQQYLIDDKDISYGEFMYDLSKIIITDIQSKVNFYVMGNVSFFRSSWVMIRGNAAMFAGFLLGNLPKDHHTLISKDHVCGALIQLLKDPAPEVRQKAAEAISLLYEY</sequence>
<organism evidence="3 4">
    <name type="scientific">Stichopus japonicus</name>
    <name type="common">Sea cucumber</name>
    <dbReference type="NCBI Taxonomy" id="307972"/>
    <lineage>
        <taxon>Eukaryota</taxon>
        <taxon>Metazoa</taxon>
        <taxon>Echinodermata</taxon>
        <taxon>Eleutherozoa</taxon>
        <taxon>Echinozoa</taxon>
        <taxon>Holothuroidea</taxon>
        <taxon>Aspidochirotacea</taxon>
        <taxon>Aspidochirotida</taxon>
        <taxon>Stichopodidae</taxon>
        <taxon>Apostichopus</taxon>
    </lineage>
</organism>
<evidence type="ECO:0000259" key="2">
    <source>
        <dbReference type="Pfam" id="PF23227"/>
    </source>
</evidence>
<protein>
    <submittedName>
        <fullName evidence="3">Putative maestro heat-like repeat-containing protein family member 1</fullName>
    </submittedName>
</protein>
<dbReference type="AlphaFoldDB" id="A0A2G8JRI1"/>
<feature type="repeat" description="HEAT" evidence="1">
    <location>
        <begin position="293"/>
        <end position="322"/>
    </location>
</feature>
<dbReference type="InterPro" id="IPR011989">
    <property type="entry name" value="ARM-like"/>
</dbReference>
<accession>A0A2G8JRI1</accession>
<dbReference type="STRING" id="307972.A0A2G8JRI1"/>
<dbReference type="SUPFAM" id="SSF48371">
    <property type="entry name" value="ARM repeat"/>
    <property type="match status" value="1"/>
</dbReference>
<keyword evidence="4" id="KW-1185">Reference proteome</keyword>
<dbReference type="GO" id="GO:0005737">
    <property type="term" value="C:cytoplasm"/>
    <property type="evidence" value="ECO:0007669"/>
    <property type="project" value="TreeGrafter"/>
</dbReference>
<name>A0A2G8JRI1_STIJA</name>
<dbReference type="InterPro" id="IPR045206">
    <property type="entry name" value="Maestro_heat-like_prot"/>
</dbReference>
<dbReference type="Pfam" id="PF23227">
    <property type="entry name" value="HEAT_MROH2B_C"/>
    <property type="match status" value="1"/>
</dbReference>
<evidence type="ECO:0000313" key="4">
    <source>
        <dbReference type="Proteomes" id="UP000230750"/>
    </source>
</evidence>
<evidence type="ECO:0000256" key="1">
    <source>
        <dbReference type="PROSITE-ProRule" id="PRU00103"/>
    </source>
</evidence>
<evidence type="ECO:0000313" key="3">
    <source>
        <dbReference type="EMBL" id="PIK38285.1"/>
    </source>
</evidence>
<dbReference type="EMBL" id="MRZV01001378">
    <property type="protein sequence ID" value="PIK38285.1"/>
    <property type="molecule type" value="Genomic_DNA"/>
</dbReference>
<dbReference type="PANTHER" id="PTHR23120:SF0">
    <property type="entry name" value="MAESTRO HEAT-LIKE REPEAT FAMILY MEMBER 1"/>
    <property type="match status" value="1"/>
</dbReference>
<proteinExistence type="predicted"/>
<dbReference type="InterPro" id="IPR016024">
    <property type="entry name" value="ARM-type_fold"/>
</dbReference>
<gene>
    <name evidence="3" type="ORF">BSL78_24878</name>
</gene>